<sequence length="378" mass="38671">MSTASGPTPPEPPEGRPPESNNHESSAPDSQDPTGAWRPEEYTPKPGATHPGTRGQGRPEGSQARSPSWNTGAPAREGVSVGFVVTLAAAGGLVLLLVIALLAYLAVRTFDLGGAGEPGPTGGAEQASESTQGTADATGQEPRGAAASNQEAATSAPATAEATSAPAPVAVKGAQEVGVPSGKPLFRKTGTLEKSTVTDEEKNAILVPAHDGPILVVWSSTGSDGGRFYVNGHEKQGGKLSASLPMVRPGTSGSALINTGGYTTSTGVLYAQGGKGAQWEVRGYALSAVPEVERGKPLTGKGTRVFRVPAGAETPYRLTVGDEEDGDYPVVEVYPADDLTLSEQYESGQAPADLDVTVGSGEKIVVVDSQQQWSFTAR</sequence>
<feature type="compositionally biased region" description="Polar residues" evidence="1">
    <location>
        <begin position="23"/>
        <end position="33"/>
    </location>
</feature>
<feature type="compositionally biased region" description="Low complexity" evidence="1">
    <location>
        <begin position="145"/>
        <end position="165"/>
    </location>
</feature>
<feature type="transmembrane region" description="Helical" evidence="2">
    <location>
        <begin position="81"/>
        <end position="107"/>
    </location>
</feature>
<feature type="compositionally biased region" description="Polar residues" evidence="1">
    <location>
        <begin position="127"/>
        <end position="137"/>
    </location>
</feature>
<reference evidence="3 4" key="1">
    <citation type="submission" date="2024-06" db="EMBL/GenBank/DDBJ databases">
        <title>The Natural Products Discovery Center: Release of the First 8490 Sequenced Strains for Exploring Actinobacteria Biosynthetic Diversity.</title>
        <authorList>
            <person name="Kalkreuter E."/>
            <person name="Kautsar S.A."/>
            <person name="Yang D."/>
            <person name="Bader C.D."/>
            <person name="Teijaro C.N."/>
            <person name="Fluegel L."/>
            <person name="Davis C.M."/>
            <person name="Simpson J.R."/>
            <person name="Lauterbach L."/>
            <person name="Steele A.D."/>
            <person name="Gui C."/>
            <person name="Meng S."/>
            <person name="Li G."/>
            <person name="Viehrig K."/>
            <person name="Ye F."/>
            <person name="Su P."/>
            <person name="Kiefer A.F."/>
            <person name="Nichols A."/>
            <person name="Cepeda A.J."/>
            <person name="Yan W."/>
            <person name="Fan B."/>
            <person name="Jiang Y."/>
            <person name="Adhikari A."/>
            <person name="Zheng C.-J."/>
            <person name="Schuster L."/>
            <person name="Cowan T.M."/>
            <person name="Smanski M.J."/>
            <person name="Chevrette M.G."/>
            <person name="De Carvalho L.P.S."/>
            <person name="Shen B."/>
        </authorList>
    </citation>
    <scope>NUCLEOTIDE SEQUENCE [LARGE SCALE GENOMIC DNA]</scope>
    <source>
        <strain evidence="3 4">NPDC079179</strain>
    </source>
</reference>
<evidence type="ECO:0000256" key="2">
    <source>
        <dbReference type="SAM" id="Phobius"/>
    </source>
</evidence>
<evidence type="ECO:0000313" key="4">
    <source>
        <dbReference type="Proteomes" id="UP001553031"/>
    </source>
</evidence>
<proteinExistence type="predicted"/>
<comment type="caution">
    <text evidence="3">The sequence shown here is derived from an EMBL/GenBank/DDBJ whole genome shotgun (WGS) entry which is preliminary data.</text>
</comment>
<name>A0ABV3KEE4_9MICC</name>
<organism evidence="3 4">
    <name type="scientific">Kocuria salsicia</name>
    <dbReference type="NCBI Taxonomy" id="664639"/>
    <lineage>
        <taxon>Bacteria</taxon>
        <taxon>Bacillati</taxon>
        <taxon>Actinomycetota</taxon>
        <taxon>Actinomycetes</taxon>
        <taxon>Micrococcales</taxon>
        <taxon>Micrococcaceae</taxon>
        <taxon>Kocuria</taxon>
    </lineage>
</organism>
<dbReference type="EMBL" id="JBFBLL010000008">
    <property type="protein sequence ID" value="MEV8158761.1"/>
    <property type="molecule type" value="Genomic_DNA"/>
</dbReference>
<keyword evidence="4" id="KW-1185">Reference proteome</keyword>
<protein>
    <submittedName>
        <fullName evidence="3">Uncharacterized protein</fullName>
    </submittedName>
</protein>
<keyword evidence="2" id="KW-0812">Transmembrane</keyword>
<keyword evidence="2" id="KW-1133">Transmembrane helix</keyword>
<feature type="region of interest" description="Disordered" evidence="1">
    <location>
        <begin position="117"/>
        <end position="165"/>
    </location>
</feature>
<dbReference type="Proteomes" id="UP001553031">
    <property type="component" value="Unassembled WGS sequence"/>
</dbReference>
<feature type="region of interest" description="Disordered" evidence="1">
    <location>
        <begin position="1"/>
        <end position="73"/>
    </location>
</feature>
<gene>
    <name evidence="3" type="ORF">AB0O96_11255</name>
</gene>
<dbReference type="RefSeq" id="WP_144941454.1">
    <property type="nucleotide sequence ID" value="NZ_BAAARF010000008.1"/>
</dbReference>
<evidence type="ECO:0000313" key="3">
    <source>
        <dbReference type="EMBL" id="MEV8158761.1"/>
    </source>
</evidence>
<accession>A0ABV3KEE4</accession>
<evidence type="ECO:0000256" key="1">
    <source>
        <dbReference type="SAM" id="MobiDB-lite"/>
    </source>
</evidence>
<keyword evidence="2" id="KW-0472">Membrane</keyword>